<dbReference type="PANTHER" id="PTHR48228">
    <property type="entry name" value="SUCCINYL-COA--D-CITRAMALATE COA-TRANSFERASE"/>
    <property type="match status" value="1"/>
</dbReference>
<dbReference type="PANTHER" id="PTHR48228:SF2">
    <property type="entry name" value="E-CINNAMOYL-COA:R-PHENYLLACTATE COA TRANSFERASE LARGE SUBUNIT"/>
    <property type="match status" value="1"/>
</dbReference>
<sequence>MSVTEKLNGYGPLAGIKVVEVCTYVAAPATVRVLSEMGAEIIKVESFAGDTQRTQGPGFGCELTETEDPTIDLNNTNKNWVSLNLKTEEGLTILKKLIADADVFMNNMRTGALEKLGLDYPTLSKEFPNLIWAQMRGYGEFGEFAHSPGYDAVCWAARGGVSGTFPEKDTAPAIPPQAFGDYNAAIMMAAGILGALVNKLRTGRGDKVVVNLYHAAIWAGGIGLVAQQFGADYPKSRKSVPNPFNNTYKTADNKWLYICQPEYNRYYNDMMKIIGRDDLVDNPAYCTIETVKQNDSQHEVINILEDGFVHKELEEWLSILAEWQVPSQKVFRFTDILKDDEAYVNDALRKVEYNAFGEHAITTTPIRYANFGDPPMILSKPIGYHTAEYLHGLGYDDEQIDALEEQGVVKCWHGEDVPDVIFKSQRQAAGEAECKW</sequence>
<protein>
    <submittedName>
        <fullName evidence="1">Carnitine dehydratase</fullName>
    </submittedName>
</protein>
<dbReference type="InterPro" id="IPR003673">
    <property type="entry name" value="CoA-Trfase_fam_III"/>
</dbReference>
<dbReference type="Gene3D" id="3.40.50.10540">
    <property type="entry name" value="Crotonobetainyl-coa:carnitine coa-transferase, domain 1"/>
    <property type="match status" value="1"/>
</dbReference>
<dbReference type="AlphaFoldDB" id="A0A2K2UCE8"/>
<dbReference type="GO" id="GO:0003824">
    <property type="term" value="F:catalytic activity"/>
    <property type="evidence" value="ECO:0007669"/>
    <property type="project" value="InterPro"/>
</dbReference>
<accession>A0A2K2UCE8</accession>
<dbReference type="InterPro" id="IPR023606">
    <property type="entry name" value="CoA-Trfase_III_dom_1_sf"/>
</dbReference>
<reference evidence="2" key="1">
    <citation type="submission" date="2018-01" db="EMBL/GenBank/DDBJ databases">
        <title>Rubneribacter badeniensis gen. nov., sp. nov., and Colonibacter rubneri, gen. nov., sp. nov., WGS of new members of the Eggerthellaceae.</title>
        <authorList>
            <person name="Danylec N."/>
            <person name="Stoll D.A."/>
            <person name="Doetsch A."/>
            <person name="Kulling S.E."/>
            <person name="Huch M."/>
        </authorList>
    </citation>
    <scope>NUCLEOTIDE SEQUENCE [LARGE SCALE GENOMIC DNA]</scope>
    <source>
        <strain evidence="2">ResAG-96</strain>
    </source>
</reference>
<evidence type="ECO:0000313" key="2">
    <source>
        <dbReference type="Proteomes" id="UP000236197"/>
    </source>
</evidence>
<name>A0A2K2UCE8_9ACTN</name>
<dbReference type="RefSeq" id="WP_103264921.1">
    <property type="nucleotide sequence ID" value="NZ_CABMLE010000005.1"/>
</dbReference>
<dbReference type="Proteomes" id="UP000236197">
    <property type="component" value="Unassembled WGS sequence"/>
</dbReference>
<dbReference type="SUPFAM" id="SSF89796">
    <property type="entry name" value="CoA-transferase family III (CaiB/BaiF)"/>
    <property type="match status" value="1"/>
</dbReference>
<keyword evidence="2" id="KW-1185">Reference proteome</keyword>
<evidence type="ECO:0000313" key="1">
    <source>
        <dbReference type="EMBL" id="PNV67868.1"/>
    </source>
</evidence>
<comment type="caution">
    <text evidence="1">The sequence shown here is derived from an EMBL/GenBank/DDBJ whole genome shotgun (WGS) entry which is preliminary data.</text>
</comment>
<dbReference type="InterPro" id="IPR044855">
    <property type="entry name" value="CoA-Trfase_III_dom3_sf"/>
</dbReference>
<dbReference type="Gene3D" id="3.30.1540.10">
    <property type="entry name" value="formyl-coa transferase, domain 3"/>
    <property type="match status" value="1"/>
</dbReference>
<dbReference type="EMBL" id="PPEK01000005">
    <property type="protein sequence ID" value="PNV67868.1"/>
    <property type="molecule type" value="Genomic_DNA"/>
</dbReference>
<dbReference type="OrthoDB" id="9797653at2"/>
<organism evidence="1 2">
    <name type="scientific">Enteroscipio rubneri</name>
    <dbReference type="NCBI Taxonomy" id="2070686"/>
    <lineage>
        <taxon>Bacteria</taxon>
        <taxon>Bacillati</taxon>
        <taxon>Actinomycetota</taxon>
        <taxon>Coriobacteriia</taxon>
        <taxon>Eggerthellales</taxon>
        <taxon>Eggerthellaceae</taxon>
        <taxon>Enteroscipio</taxon>
    </lineage>
</organism>
<dbReference type="InterPro" id="IPR050509">
    <property type="entry name" value="CoA-transferase_III"/>
</dbReference>
<proteinExistence type="predicted"/>
<dbReference type="Pfam" id="PF02515">
    <property type="entry name" value="CoA_transf_3"/>
    <property type="match status" value="1"/>
</dbReference>
<gene>
    <name evidence="1" type="ORF">C2L71_05995</name>
</gene>